<dbReference type="Proteomes" id="UP000278334">
    <property type="component" value="Chromosome"/>
</dbReference>
<dbReference type="RefSeq" id="WP_122951807.1">
    <property type="nucleotide sequence ID" value="NZ_CP024634.1"/>
</dbReference>
<gene>
    <name evidence="1" type="ORF">MS2017_1519</name>
</gene>
<dbReference type="AlphaFoldDB" id="A0A3G3INN7"/>
<reference evidence="1 2" key="1">
    <citation type="submission" date="2017-11" db="EMBL/GenBank/DDBJ databases">
        <title>Genome sequence of the bacterial symbiont EPR9N from a vent mussel Bathymodiolus thermophilus.</title>
        <authorList>
            <person name="Won Y.-J."/>
        </authorList>
    </citation>
    <scope>NUCLEOTIDE SEQUENCE [LARGE SCALE GENOMIC DNA]</scope>
    <source>
        <strain evidence="1 2">EPR9N</strain>
    </source>
</reference>
<evidence type="ECO:0000313" key="2">
    <source>
        <dbReference type="Proteomes" id="UP000278334"/>
    </source>
</evidence>
<name>A0A3G3INN7_9GAMM</name>
<organism evidence="1 2">
    <name type="scientific">Bathymodiolus thermophilus thioautotrophic gill symbiont</name>
    <dbReference type="NCBI Taxonomy" id="2360"/>
    <lineage>
        <taxon>Bacteria</taxon>
        <taxon>Pseudomonadati</taxon>
        <taxon>Pseudomonadota</taxon>
        <taxon>Gammaproteobacteria</taxon>
        <taxon>sulfur-oxidizing symbionts</taxon>
    </lineage>
</organism>
<proteinExistence type="predicted"/>
<dbReference type="KEGG" id="bthg:MS2017_1519"/>
<evidence type="ECO:0000313" key="1">
    <source>
        <dbReference type="EMBL" id="AYQ57204.1"/>
    </source>
</evidence>
<dbReference type="EMBL" id="CP024634">
    <property type="protein sequence ID" value="AYQ57204.1"/>
    <property type="molecule type" value="Genomic_DNA"/>
</dbReference>
<protein>
    <submittedName>
        <fullName evidence="1">Uncharacterized protein</fullName>
    </submittedName>
</protein>
<sequence>MSIRQINTTTLNQVKAEKVARVSTPLPNKPCDKLQGLSTSEESLKAAANAGKKLAKLFS</sequence>
<accession>A0A3G3INN7</accession>